<proteinExistence type="predicted"/>
<dbReference type="GO" id="GO:0004553">
    <property type="term" value="F:hydrolase activity, hydrolyzing O-glycosyl compounds"/>
    <property type="evidence" value="ECO:0007669"/>
    <property type="project" value="InterPro"/>
</dbReference>
<feature type="domain" description="CBM2" evidence="1">
    <location>
        <begin position="1"/>
        <end position="101"/>
    </location>
</feature>
<keyword evidence="3" id="KW-1185">Reference proteome</keyword>
<gene>
    <name evidence="2" type="ORF">Sru01_69780</name>
</gene>
<accession>A0A919R995</accession>
<evidence type="ECO:0000313" key="2">
    <source>
        <dbReference type="EMBL" id="GII81996.1"/>
    </source>
</evidence>
<dbReference type="EMBL" id="BOOU01000133">
    <property type="protein sequence ID" value="GII81996.1"/>
    <property type="molecule type" value="Genomic_DNA"/>
</dbReference>
<organism evidence="2 3">
    <name type="scientific">Sphaerisporangium rufum</name>
    <dbReference type="NCBI Taxonomy" id="1381558"/>
    <lineage>
        <taxon>Bacteria</taxon>
        <taxon>Bacillati</taxon>
        <taxon>Actinomycetota</taxon>
        <taxon>Actinomycetes</taxon>
        <taxon>Streptosporangiales</taxon>
        <taxon>Streptosporangiaceae</taxon>
        <taxon>Sphaerisporangium</taxon>
    </lineage>
</organism>
<dbReference type="PROSITE" id="PS51173">
    <property type="entry name" value="CBM2"/>
    <property type="match status" value="1"/>
</dbReference>
<dbReference type="GO" id="GO:0030247">
    <property type="term" value="F:polysaccharide binding"/>
    <property type="evidence" value="ECO:0007669"/>
    <property type="project" value="UniProtKB-UniRule"/>
</dbReference>
<dbReference type="InterPro" id="IPR001919">
    <property type="entry name" value="CBD2"/>
</dbReference>
<dbReference type="InterPro" id="IPR008965">
    <property type="entry name" value="CBM2/CBM3_carb-bd_dom_sf"/>
</dbReference>
<protein>
    <recommendedName>
        <fullName evidence="1">CBM2 domain-containing protein</fullName>
    </recommendedName>
</protein>
<dbReference type="InterPro" id="IPR012291">
    <property type="entry name" value="CBM2_carb-bd_dom_sf"/>
</dbReference>
<comment type="caution">
    <text evidence="2">The sequence shown here is derived from an EMBL/GenBank/DDBJ whole genome shotgun (WGS) entry which is preliminary data.</text>
</comment>
<reference evidence="2" key="1">
    <citation type="submission" date="2021-01" db="EMBL/GenBank/DDBJ databases">
        <title>Whole genome shotgun sequence of Sphaerisporangium rufum NBRC 109079.</title>
        <authorList>
            <person name="Komaki H."/>
            <person name="Tamura T."/>
        </authorList>
    </citation>
    <scope>NUCLEOTIDE SEQUENCE</scope>
    <source>
        <strain evidence="2">NBRC 109079</strain>
    </source>
</reference>
<dbReference type="AlphaFoldDB" id="A0A919R995"/>
<dbReference type="Proteomes" id="UP000655287">
    <property type="component" value="Unassembled WGS sequence"/>
</dbReference>
<dbReference type="GO" id="GO:0005975">
    <property type="term" value="P:carbohydrate metabolic process"/>
    <property type="evidence" value="ECO:0007669"/>
    <property type="project" value="InterPro"/>
</dbReference>
<dbReference type="SUPFAM" id="SSF49384">
    <property type="entry name" value="Carbohydrate-binding domain"/>
    <property type="match status" value="1"/>
</dbReference>
<sequence length="101" mass="10277">MTAILNAWNTGLTENITVTNTGTAPINGWSLRFTLPGGQTIVSGWNATYSPASGQVTATNVSYNGAIPAGGSLDIGFQANHTGNTAKPTDFTLNGATCTTA</sequence>
<dbReference type="SMART" id="SM00637">
    <property type="entry name" value="CBD_II"/>
    <property type="match status" value="1"/>
</dbReference>
<name>A0A919R995_9ACTN</name>
<dbReference type="Pfam" id="PF00553">
    <property type="entry name" value="CBM_2"/>
    <property type="match status" value="1"/>
</dbReference>
<dbReference type="RefSeq" id="WP_203995176.1">
    <property type="nucleotide sequence ID" value="NZ_BOOU01000133.1"/>
</dbReference>
<evidence type="ECO:0000313" key="3">
    <source>
        <dbReference type="Proteomes" id="UP000655287"/>
    </source>
</evidence>
<dbReference type="Gene3D" id="2.60.40.290">
    <property type="match status" value="1"/>
</dbReference>
<evidence type="ECO:0000259" key="1">
    <source>
        <dbReference type="PROSITE" id="PS51173"/>
    </source>
</evidence>